<evidence type="ECO:0000313" key="1">
    <source>
        <dbReference type="EMBL" id="KAK3725708.1"/>
    </source>
</evidence>
<dbReference type="AlphaFoldDB" id="A0AAE1CPI5"/>
<organism evidence="1 2">
    <name type="scientific">Elysia crispata</name>
    <name type="common">lettuce slug</name>
    <dbReference type="NCBI Taxonomy" id="231223"/>
    <lineage>
        <taxon>Eukaryota</taxon>
        <taxon>Metazoa</taxon>
        <taxon>Spiralia</taxon>
        <taxon>Lophotrochozoa</taxon>
        <taxon>Mollusca</taxon>
        <taxon>Gastropoda</taxon>
        <taxon>Heterobranchia</taxon>
        <taxon>Euthyneura</taxon>
        <taxon>Panpulmonata</taxon>
        <taxon>Sacoglossa</taxon>
        <taxon>Placobranchoidea</taxon>
        <taxon>Plakobranchidae</taxon>
        <taxon>Elysia</taxon>
    </lineage>
</organism>
<comment type="caution">
    <text evidence="1">The sequence shown here is derived from an EMBL/GenBank/DDBJ whole genome shotgun (WGS) entry which is preliminary data.</text>
</comment>
<dbReference type="EMBL" id="JAWDGP010007329">
    <property type="protein sequence ID" value="KAK3725708.1"/>
    <property type="molecule type" value="Genomic_DNA"/>
</dbReference>
<protein>
    <submittedName>
        <fullName evidence="1">Uncharacterized protein</fullName>
    </submittedName>
</protein>
<name>A0AAE1CPI5_9GAST</name>
<accession>A0AAE1CPI5</accession>
<proteinExistence type="predicted"/>
<sequence>MQNNTAISSIIPARILESSAQQKPSLLVNIAHCSLSMTTEQRCTETQPAYMSAVSYTDIEYRSINCLGTAPGSRSQLIPPLIVVASCESCRLEDARTFRNPRKARVVTVQVACFIVRA</sequence>
<gene>
    <name evidence="1" type="ORF">RRG08_043122</name>
</gene>
<reference evidence="1" key="1">
    <citation type="journal article" date="2023" name="G3 (Bethesda)">
        <title>A reference genome for the long-term kleptoplast-retaining sea slug Elysia crispata morphotype clarki.</title>
        <authorList>
            <person name="Eastman K.E."/>
            <person name="Pendleton A.L."/>
            <person name="Shaikh M.A."/>
            <person name="Suttiyut T."/>
            <person name="Ogas R."/>
            <person name="Tomko P."/>
            <person name="Gavelis G."/>
            <person name="Widhalm J.R."/>
            <person name="Wisecaver J.H."/>
        </authorList>
    </citation>
    <scope>NUCLEOTIDE SEQUENCE</scope>
    <source>
        <strain evidence="1">ECLA1</strain>
    </source>
</reference>
<dbReference type="Proteomes" id="UP001283361">
    <property type="component" value="Unassembled WGS sequence"/>
</dbReference>
<keyword evidence="2" id="KW-1185">Reference proteome</keyword>
<evidence type="ECO:0000313" key="2">
    <source>
        <dbReference type="Proteomes" id="UP001283361"/>
    </source>
</evidence>